<name>A0A7X7R8S9_9RHOO</name>
<evidence type="ECO:0000259" key="6">
    <source>
        <dbReference type="PROSITE" id="PS51352"/>
    </source>
</evidence>
<evidence type="ECO:0000313" key="7">
    <source>
        <dbReference type="EMBL" id="NLF54673.1"/>
    </source>
</evidence>
<dbReference type="GO" id="GO:0016209">
    <property type="term" value="F:antioxidant activity"/>
    <property type="evidence" value="ECO:0007669"/>
    <property type="project" value="InterPro"/>
</dbReference>
<dbReference type="InterPro" id="IPR050553">
    <property type="entry name" value="Thioredoxin_ResA/DsbE_sf"/>
</dbReference>
<keyword evidence="5" id="KW-0732">Signal</keyword>
<dbReference type="OrthoDB" id="9811352at2"/>
<evidence type="ECO:0000256" key="4">
    <source>
        <dbReference type="ARBA" id="ARBA00023284"/>
    </source>
</evidence>
<keyword evidence="2" id="KW-0201">Cytochrome c-type biogenesis</keyword>
<feature type="domain" description="Thioredoxin" evidence="6">
    <location>
        <begin position="23"/>
        <end position="162"/>
    </location>
</feature>
<dbReference type="PANTHER" id="PTHR42852">
    <property type="entry name" value="THIOL:DISULFIDE INTERCHANGE PROTEIN DSBE"/>
    <property type="match status" value="1"/>
</dbReference>
<comment type="caution">
    <text evidence="7">The sequence shown here is derived from an EMBL/GenBank/DDBJ whole genome shotgun (WGS) entry which is preliminary data.</text>
</comment>
<dbReference type="PROSITE" id="PS51352">
    <property type="entry name" value="THIOREDOXIN_2"/>
    <property type="match status" value="1"/>
</dbReference>
<reference evidence="7 8" key="1">
    <citation type="journal article" date="2020" name="Biotechnol. Biofuels">
        <title>New insights from the biogas microbiome by comprehensive genome-resolved metagenomics of nearly 1600 species originating from multiple anaerobic digesters.</title>
        <authorList>
            <person name="Campanaro S."/>
            <person name="Treu L."/>
            <person name="Rodriguez-R L.M."/>
            <person name="Kovalovszki A."/>
            <person name="Ziels R.M."/>
            <person name="Maus I."/>
            <person name="Zhu X."/>
            <person name="Kougias P.G."/>
            <person name="Basile A."/>
            <person name="Luo G."/>
            <person name="Schluter A."/>
            <person name="Konstantinidis K.T."/>
            <person name="Angelidaki I."/>
        </authorList>
    </citation>
    <scope>NUCLEOTIDE SEQUENCE [LARGE SCALE GENOMIC DNA]</scope>
    <source>
        <strain evidence="7">AS06rmzACSIP_256</strain>
    </source>
</reference>
<dbReference type="InterPro" id="IPR036249">
    <property type="entry name" value="Thioredoxin-like_sf"/>
</dbReference>
<dbReference type="GO" id="GO:0017004">
    <property type="term" value="P:cytochrome complex assembly"/>
    <property type="evidence" value="ECO:0007669"/>
    <property type="project" value="UniProtKB-KW"/>
</dbReference>
<proteinExistence type="predicted"/>
<dbReference type="PANTHER" id="PTHR42852:SF6">
    <property type="entry name" value="THIOL:DISULFIDE INTERCHANGE PROTEIN DSBE"/>
    <property type="match status" value="1"/>
</dbReference>
<feature type="signal peptide" evidence="5">
    <location>
        <begin position="1"/>
        <end position="21"/>
    </location>
</feature>
<dbReference type="InterPro" id="IPR000866">
    <property type="entry name" value="AhpC/TSA"/>
</dbReference>
<dbReference type="Gene3D" id="3.40.30.10">
    <property type="entry name" value="Glutaredoxin"/>
    <property type="match status" value="1"/>
</dbReference>
<dbReference type="InterPro" id="IPR013766">
    <property type="entry name" value="Thioredoxin_domain"/>
</dbReference>
<protein>
    <submittedName>
        <fullName evidence="7">TlpA family protein disulfide reductase</fullName>
    </submittedName>
</protein>
<evidence type="ECO:0000256" key="2">
    <source>
        <dbReference type="ARBA" id="ARBA00022748"/>
    </source>
</evidence>
<keyword evidence="4" id="KW-0676">Redox-active center</keyword>
<comment type="subcellular location">
    <subcellularLocation>
        <location evidence="1">Cell envelope</location>
    </subcellularLocation>
</comment>
<feature type="chain" id="PRO_5031374646" evidence="5">
    <location>
        <begin position="22"/>
        <end position="170"/>
    </location>
</feature>
<dbReference type="RefSeq" id="WP_068809285.1">
    <property type="nucleotide sequence ID" value="NZ_MBFM01000005.1"/>
</dbReference>
<dbReference type="GO" id="GO:0016491">
    <property type="term" value="F:oxidoreductase activity"/>
    <property type="evidence" value="ECO:0007669"/>
    <property type="project" value="InterPro"/>
</dbReference>
<dbReference type="GO" id="GO:0030313">
    <property type="term" value="C:cell envelope"/>
    <property type="evidence" value="ECO:0007669"/>
    <property type="project" value="UniProtKB-SubCell"/>
</dbReference>
<gene>
    <name evidence="7" type="ORF">GX576_09830</name>
</gene>
<dbReference type="Pfam" id="PF00578">
    <property type="entry name" value="AhpC-TSA"/>
    <property type="match status" value="1"/>
</dbReference>
<organism evidence="7 8">
    <name type="scientific">Thauera phenolivorans</name>
    <dbReference type="NCBI Taxonomy" id="1792543"/>
    <lineage>
        <taxon>Bacteria</taxon>
        <taxon>Pseudomonadati</taxon>
        <taxon>Pseudomonadota</taxon>
        <taxon>Betaproteobacteria</taxon>
        <taxon>Rhodocyclales</taxon>
        <taxon>Zoogloeaceae</taxon>
        <taxon>Thauera</taxon>
    </lineage>
</organism>
<dbReference type="PROSITE" id="PS51257">
    <property type="entry name" value="PROKAR_LIPOPROTEIN"/>
    <property type="match status" value="1"/>
</dbReference>
<dbReference type="AlphaFoldDB" id="A0A7X7R8S9"/>
<dbReference type="SUPFAM" id="SSF52833">
    <property type="entry name" value="Thioredoxin-like"/>
    <property type="match status" value="1"/>
</dbReference>
<evidence type="ECO:0000256" key="1">
    <source>
        <dbReference type="ARBA" id="ARBA00004196"/>
    </source>
</evidence>
<accession>A0A7X7R8S9</accession>
<dbReference type="EMBL" id="JAAYYV010000251">
    <property type="protein sequence ID" value="NLF54673.1"/>
    <property type="molecule type" value="Genomic_DNA"/>
</dbReference>
<sequence>MKPLLPALACIVLAACSAPEAGPRTGAPAPRFEAEYLDGSVRRFPDDYAGRPVILDFWAEWCRYCPDSMQRIDRARREHAATGIEVVAVNVGQDRAIAAAFIDRLGVGYSAVLDPAHTIAGRYGVRDLPVTFFIDPTGRIGGRIMGGGDDKALAAQLARILPDEARDRAR</sequence>
<keyword evidence="3" id="KW-1015">Disulfide bond</keyword>
<dbReference type="CDD" id="cd02966">
    <property type="entry name" value="TlpA_like_family"/>
    <property type="match status" value="1"/>
</dbReference>
<evidence type="ECO:0000256" key="5">
    <source>
        <dbReference type="SAM" id="SignalP"/>
    </source>
</evidence>
<evidence type="ECO:0000313" key="8">
    <source>
        <dbReference type="Proteomes" id="UP000536534"/>
    </source>
</evidence>
<evidence type="ECO:0000256" key="3">
    <source>
        <dbReference type="ARBA" id="ARBA00023157"/>
    </source>
</evidence>
<dbReference type="Proteomes" id="UP000536534">
    <property type="component" value="Unassembled WGS sequence"/>
</dbReference>